<dbReference type="InterPro" id="IPR007590">
    <property type="entry name" value="Saf4/Yju2"/>
</dbReference>
<dbReference type="PANTHER" id="PTHR12111:SF1">
    <property type="entry name" value="SPLICING FACTOR YJU2"/>
    <property type="match status" value="1"/>
</dbReference>
<dbReference type="KEGG" id="pda:120106246"/>
<evidence type="ECO:0000256" key="1">
    <source>
        <dbReference type="SAM" id="MobiDB-lite"/>
    </source>
</evidence>
<feature type="compositionally biased region" description="Basic and acidic residues" evidence="1">
    <location>
        <begin position="142"/>
        <end position="157"/>
    </location>
</feature>
<evidence type="ECO:0000313" key="3">
    <source>
        <dbReference type="RefSeq" id="XP_038975121.1"/>
    </source>
</evidence>
<organism evidence="2 4">
    <name type="scientific">Phoenix dactylifera</name>
    <name type="common">Date palm</name>
    <dbReference type="NCBI Taxonomy" id="42345"/>
    <lineage>
        <taxon>Eukaryota</taxon>
        <taxon>Viridiplantae</taxon>
        <taxon>Streptophyta</taxon>
        <taxon>Embryophyta</taxon>
        <taxon>Tracheophyta</taxon>
        <taxon>Spermatophyta</taxon>
        <taxon>Magnoliopsida</taxon>
        <taxon>Liliopsida</taxon>
        <taxon>Arecaceae</taxon>
        <taxon>Coryphoideae</taxon>
        <taxon>Phoeniceae</taxon>
        <taxon>Phoenix</taxon>
    </lineage>
</organism>
<dbReference type="GeneID" id="120106246"/>
<dbReference type="GO" id="GO:0071006">
    <property type="term" value="C:U2-type catalytic step 1 spliceosome"/>
    <property type="evidence" value="ECO:0007669"/>
    <property type="project" value="TreeGrafter"/>
</dbReference>
<protein>
    <submittedName>
        <fullName evidence="3 4">Splicing factor YJU2-like isoform X1</fullName>
    </submittedName>
</protein>
<evidence type="ECO:0000313" key="4">
    <source>
        <dbReference type="RefSeq" id="XP_038975122.1"/>
    </source>
</evidence>
<feature type="region of interest" description="Disordered" evidence="1">
    <location>
        <begin position="96"/>
        <end position="115"/>
    </location>
</feature>
<name>A0A8B8ZP54_PHODC</name>
<evidence type="ECO:0000313" key="5">
    <source>
        <dbReference type="RefSeq" id="XP_038975123.1"/>
    </source>
</evidence>
<dbReference type="GO" id="GO:0000398">
    <property type="term" value="P:mRNA splicing, via spliceosome"/>
    <property type="evidence" value="ECO:0007669"/>
    <property type="project" value="InterPro"/>
</dbReference>
<dbReference type="RefSeq" id="XP_038975122.1">
    <property type="nucleotide sequence ID" value="XM_039119194.1"/>
</dbReference>
<dbReference type="PANTHER" id="PTHR12111">
    <property type="entry name" value="SPLICING FACTOR YJU2"/>
    <property type="match status" value="1"/>
</dbReference>
<sequence length="164" mass="18970">MMANFVTRSLALVLGYAYPAYECFKTVELNKPEIEQLRFWCQYWYVLATCQTYLGIQIFRFYFKCTRCSAEIAFKTDPQNSDYVVASGASRNFEPWREEDEAVEKEKKKRAAEEMGDAMKSLENRAVDSKRDMDILAALEEMRSMKVPDTSTARRDDDGAECSP</sequence>
<proteinExistence type="predicted"/>
<dbReference type="AlphaFoldDB" id="A0A8B8ZP54"/>
<dbReference type="OrthoDB" id="674963at2759"/>
<reference evidence="3 4" key="1">
    <citation type="submission" date="2025-04" db="UniProtKB">
        <authorList>
            <consortium name="RefSeq"/>
        </authorList>
    </citation>
    <scope>IDENTIFICATION</scope>
    <source>
        <tissue evidence="3 4">Young leaves</tissue>
    </source>
</reference>
<dbReference type="RefSeq" id="XP_038975121.1">
    <property type="nucleotide sequence ID" value="XM_039119193.1"/>
</dbReference>
<dbReference type="Proteomes" id="UP000228380">
    <property type="component" value="Unplaced"/>
</dbReference>
<dbReference type="RefSeq" id="XP_038975124.1">
    <property type="nucleotide sequence ID" value="XM_039119196.1"/>
</dbReference>
<gene>
    <name evidence="3 4 5 6" type="primary">LOC120106246</name>
</gene>
<dbReference type="RefSeq" id="XP_038975123.1">
    <property type="nucleotide sequence ID" value="XM_039119195.1"/>
</dbReference>
<accession>A0A8B8ZP54</accession>
<keyword evidence="2" id="KW-1185">Reference proteome</keyword>
<feature type="region of interest" description="Disordered" evidence="1">
    <location>
        <begin position="142"/>
        <end position="164"/>
    </location>
</feature>
<dbReference type="Pfam" id="PF04502">
    <property type="entry name" value="Saf4_Yju2"/>
    <property type="match status" value="1"/>
</dbReference>
<evidence type="ECO:0000313" key="6">
    <source>
        <dbReference type="RefSeq" id="XP_038975124.1"/>
    </source>
</evidence>
<evidence type="ECO:0000313" key="2">
    <source>
        <dbReference type="Proteomes" id="UP000228380"/>
    </source>
</evidence>